<dbReference type="InterPro" id="IPR033932">
    <property type="entry name" value="YtcJ-like"/>
</dbReference>
<dbReference type="SUPFAM" id="SSF51556">
    <property type="entry name" value="Metallo-dependent hydrolases"/>
    <property type="match status" value="1"/>
</dbReference>
<dbReference type="SUPFAM" id="SSF51338">
    <property type="entry name" value="Composite domain of metallo-dependent hydrolases"/>
    <property type="match status" value="1"/>
</dbReference>
<dbReference type="PANTHER" id="PTHR22642:SF2">
    <property type="entry name" value="PROTEIN LONG AFTER FAR-RED 3"/>
    <property type="match status" value="1"/>
</dbReference>
<dbReference type="GO" id="GO:0016810">
    <property type="term" value="F:hydrolase activity, acting on carbon-nitrogen (but not peptide) bonds"/>
    <property type="evidence" value="ECO:0007669"/>
    <property type="project" value="InterPro"/>
</dbReference>
<sequence length="566" mass="61545">MPRKPVRKSVKIDRRSARDAGADLIFHSGKIYTVDRQRRWAEAVAVKGGKIVAVGSDRSIQRLRGSRTHVVDLAGRMAMPGLVDVHNHHTRGGQLDLFEVSFPASLSFDDILTRVRARAETIAPGEWISGGIWSSELIGRLATPAAKAELDAASLGHAVMLRDDSLHNRWVNSEALRIMGVTKATPDPADGEIVRDGAGGEAVGLLVEKASALAERALLKSLGNTAKRDIASTRRAVEMLNSYGVTAYQDANTTLPMLKALKALDSKGQLNAWCVGSLPAFDTLTGTEVFGEALIARRKQYRTAHLRPDFVKLFMDGVPMTRAAAMLDAYKADASGHAVVCHSLLPVPEVVRWIARAEELGMAVKVHCAGDAAVRDILDAVEIVRDFRGPGPAHHIAHASYVDPADIPRFKQLNVVADLCPAIWFPCAITVANNAVMPEARANRYWPNRDLQESGALLAAGSDWPVVGLPDPWFGLEGMVTRRNPKGTYDGALWPEQALDLATVFEIYTRNPAQAMGLGAITGSIERGKSADLIVLDRNLFECDSFDLADTKVLETWFEGRQVHAR</sequence>
<dbReference type="AlphaFoldDB" id="A0A1H4MHB8"/>
<evidence type="ECO:0000313" key="2">
    <source>
        <dbReference type="EMBL" id="SEB82098.1"/>
    </source>
</evidence>
<reference evidence="2 3" key="1">
    <citation type="submission" date="2016-10" db="EMBL/GenBank/DDBJ databases">
        <authorList>
            <person name="de Groot N.N."/>
        </authorList>
    </citation>
    <scope>NUCLEOTIDE SEQUENCE [LARGE SCALE GENOMIC DNA]</scope>
    <source>
        <strain evidence="2 3">GAS522</strain>
    </source>
</reference>
<evidence type="ECO:0000313" key="3">
    <source>
        <dbReference type="Proteomes" id="UP000183208"/>
    </source>
</evidence>
<dbReference type="CDD" id="cd01300">
    <property type="entry name" value="YtcJ_like"/>
    <property type="match status" value="1"/>
</dbReference>
<proteinExistence type="predicted"/>
<feature type="domain" description="Amidohydrolase 3" evidence="1">
    <location>
        <begin position="70"/>
        <end position="564"/>
    </location>
</feature>
<gene>
    <name evidence="2" type="ORF">SAMN05444171_0002</name>
</gene>
<name>A0A1H4MHB8_9BRAD</name>
<protein>
    <recommendedName>
        <fullName evidence="1">Amidohydrolase 3 domain-containing protein</fullName>
    </recommendedName>
</protein>
<dbReference type="InterPro" id="IPR013108">
    <property type="entry name" value="Amidohydro_3"/>
</dbReference>
<dbReference type="EMBL" id="FNTI01000001">
    <property type="protein sequence ID" value="SEB82098.1"/>
    <property type="molecule type" value="Genomic_DNA"/>
</dbReference>
<evidence type="ECO:0000259" key="1">
    <source>
        <dbReference type="Pfam" id="PF07969"/>
    </source>
</evidence>
<dbReference type="Pfam" id="PF07969">
    <property type="entry name" value="Amidohydro_3"/>
    <property type="match status" value="1"/>
</dbReference>
<dbReference type="PANTHER" id="PTHR22642">
    <property type="entry name" value="IMIDAZOLONEPROPIONASE"/>
    <property type="match status" value="1"/>
</dbReference>
<dbReference type="Gene3D" id="3.20.20.140">
    <property type="entry name" value="Metal-dependent hydrolases"/>
    <property type="match status" value="1"/>
</dbReference>
<dbReference type="Gene3D" id="3.10.310.70">
    <property type="match status" value="1"/>
</dbReference>
<dbReference type="InterPro" id="IPR011059">
    <property type="entry name" value="Metal-dep_hydrolase_composite"/>
</dbReference>
<dbReference type="InterPro" id="IPR032466">
    <property type="entry name" value="Metal_Hydrolase"/>
</dbReference>
<dbReference type="Proteomes" id="UP000183208">
    <property type="component" value="Unassembled WGS sequence"/>
</dbReference>
<dbReference type="Gene3D" id="2.30.40.10">
    <property type="entry name" value="Urease, subunit C, domain 1"/>
    <property type="match status" value="1"/>
</dbReference>
<organism evidence="2 3">
    <name type="scientific">Bradyrhizobium lablabi</name>
    <dbReference type="NCBI Taxonomy" id="722472"/>
    <lineage>
        <taxon>Bacteria</taxon>
        <taxon>Pseudomonadati</taxon>
        <taxon>Pseudomonadota</taxon>
        <taxon>Alphaproteobacteria</taxon>
        <taxon>Hyphomicrobiales</taxon>
        <taxon>Nitrobacteraceae</taxon>
        <taxon>Bradyrhizobium</taxon>
    </lineage>
</organism>
<accession>A0A1H4MHB8</accession>